<dbReference type="EMBL" id="LOMK01000001">
    <property type="protein sequence ID" value="KYN26485.1"/>
    <property type="molecule type" value="Genomic_DNA"/>
</dbReference>
<dbReference type="GO" id="GO:0016491">
    <property type="term" value="F:oxidoreductase activity"/>
    <property type="evidence" value="ECO:0007669"/>
    <property type="project" value="UniProtKB-KW"/>
</dbReference>
<evidence type="ECO:0000256" key="4">
    <source>
        <dbReference type="RuleBase" id="RU000363"/>
    </source>
</evidence>
<dbReference type="PRINTS" id="PR00081">
    <property type="entry name" value="GDHRDH"/>
</dbReference>
<dbReference type="Gene3D" id="3.40.50.720">
    <property type="entry name" value="NAD(P)-binding Rossmann-like Domain"/>
    <property type="match status" value="1"/>
</dbReference>
<dbReference type="CDD" id="cd05233">
    <property type="entry name" value="SDR_c"/>
    <property type="match status" value="1"/>
</dbReference>
<evidence type="ECO:0008006" key="7">
    <source>
        <dbReference type="Google" id="ProtNLM"/>
    </source>
</evidence>
<keyword evidence="2" id="KW-0521">NADP</keyword>
<protein>
    <recommendedName>
        <fullName evidence="7">Short-chain dehydrogenase</fullName>
    </recommendedName>
</protein>
<evidence type="ECO:0000256" key="2">
    <source>
        <dbReference type="ARBA" id="ARBA00022857"/>
    </source>
</evidence>
<dbReference type="PANTHER" id="PTHR43391:SF14">
    <property type="entry name" value="DEHYDROGENASE_REDUCTASE SDR FAMILY PROTEIN 7-LIKE"/>
    <property type="match status" value="1"/>
</dbReference>
<keyword evidence="3" id="KW-0560">Oxidoreductase</keyword>
<comment type="caution">
    <text evidence="5">The sequence shown here is derived from an EMBL/GenBank/DDBJ whole genome shotgun (WGS) entry which is preliminary data.</text>
</comment>
<dbReference type="SUPFAM" id="SSF51735">
    <property type="entry name" value="NAD(P)-binding Rossmann-fold domains"/>
    <property type="match status" value="1"/>
</dbReference>
<gene>
    <name evidence="5" type="ORF">AUQ44_01245</name>
</gene>
<evidence type="ECO:0000313" key="6">
    <source>
        <dbReference type="Proteomes" id="UP000075349"/>
    </source>
</evidence>
<dbReference type="InterPro" id="IPR036291">
    <property type="entry name" value="NAD(P)-bd_dom_sf"/>
</dbReference>
<dbReference type="PANTHER" id="PTHR43391">
    <property type="entry name" value="RETINOL DEHYDROGENASE-RELATED"/>
    <property type="match status" value="1"/>
</dbReference>
<dbReference type="Pfam" id="PF00106">
    <property type="entry name" value="adh_short"/>
    <property type="match status" value="1"/>
</dbReference>
<comment type="similarity">
    <text evidence="1 4">Belongs to the short-chain dehydrogenases/reductases (SDR) family.</text>
</comment>
<sequence>MCVVTGAASGLGYELVRQLLSYDAQVCLADIDSEGLEEAKLNLSEFTKNLTTVQFDAANKTTIDQLVNFVQLKFGSIDFIFNNAGIGGSLPIEQATTEHWKRIIDLNLWSVINCTESVLPIMLKQGSGHIVNTSSISGLIPVPGQALYNTTKYAIVGFSESLRIELAPKGIDVTVICPGPFVSKIWGKPILGESVDISSPTHAVSAEDVAKDALESVARKRGIVVIPLAEKRNWRAYRWIPTLVEKSLSKLVRK</sequence>
<dbReference type="InterPro" id="IPR020904">
    <property type="entry name" value="Sc_DH/Rdtase_CS"/>
</dbReference>
<name>A0A151JL47_9VIBR</name>
<dbReference type="PRINTS" id="PR00080">
    <property type="entry name" value="SDRFAMILY"/>
</dbReference>
<evidence type="ECO:0000256" key="3">
    <source>
        <dbReference type="ARBA" id="ARBA00023002"/>
    </source>
</evidence>
<dbReference type="AlphaFoldDB" id="A0A151JL47"/>
<reference evidence="6" key="1">
    <citation type="submission" date="2015-12" db="EMBL/GenBank/DDBJ databases">
        <authorList>
            <person name="Tarr C.L."/>
            <person name="Gladney L.M."/>
        </authorList>
    </citation>
    <scope>NUCLEOTIDE SEQUENCE [LARGE SCALE GENOMIC DNA]</scope>
    <source>
        <strain evidence="6">2756-81</strain>
    </source>
</reference>
<dbReference type="InterPro" id="IPR002347">
    <property type="entry name" value="SDR_fam"/>
</dbReference>
<dbReference type="Proteomes" id="UP000075349">
    <property type="component" value="Unassembled WGS sequence"/>
</dbReference>
<proteinExistence type="inferred from homology"/>
<accession>A0A151JL47</accession>
<organism evidence="5 6">
    <name type="scientific">Vibrio cidicii</name>
    <dbReference type="NCBI Taxonomy" id="1763883"/>
    <lineage>
        <taxon>Bacteria</taxon>
        <taxon>Pseudomonadati</taxon>
        <taxon>Pseudomonadota</taxon>
        <taxon>Gammaproteobacteria</taxon>
        <taxon>Vibrionales</taxon>
        <taxon>Vibrionaceae</taxon>
        <taxon>Vibrio</taxon>
    </lineage>
</organism>
<evidence type="ECO:0000256" key="1">
    <source>
        <dbReference type="ARBA" id="ARBA00006484"/>
    </source>
</evidence>
<dbReference type="PROSITE" id="PS00061">
    <property type="entry name" value="ADH_SHORT"/>
    <property type="match status" value="1"/>
</dbReference>
<evidence type="ECO:0000313" key="5">
    <source>
        <dbReference type="EMBL" id="KYN26485.1"/>
    </source>
</evidence>